<name>A0ABM0SDS2_GALVR</name>
<evidence type="ECO:0000313" key="8">
    <source>
        <dbReference type="Proteomes" id="UP000694923"/>
    </source>
</evidence>
<protein>
    <submittedName>
        <fullName evidence="9">Aminoacyl tRNA synthase complex-interacting multifunctional protein 1 isoform X1</fullName>
    </submittedName>
</protein>
<keyword evidence="8" id="KW-1185">Reference proteome</keyword>
<dbReference type="InterPro" id="IPR012340">
    <property type="entry name" value="NA-bd_OB-fold"/>
</dbReference>
<dbReference type="Proteomes" id="UP000694923">
    <property type="component" value="Unplaced"/>
</dbReference>
<keyword evidence="1 4" id="KW-0820">tRNA-binding</keyword>
<feature type="region of interest" description="Disordered" evidence="6">
    <location>
        <begin position="139"/>
        <end position="176"/>
    </location>
</feature>
<feature type="compositionally biased region" description="Basic and acidic residues" evidence="6">
    <location>
        <begin position="143"/>
        <end position="169"/>
    </location>
</feature>
<evidence type="ECO:0000313" key="9">
    <source>
        <dbReference type="RefSeq" id="XP_008591013.1"/>
    </source>
</evidence>
<evidence type="ECO:0000256" key="1">
    <source>
        <dbReference type="ARBA" id="ARBA00022555"/>
    </source>
</evidence>
<keyword evidence="5" id="KW-0175">Coiled coil</keyword>
<evidence type="ECO:0000256" key="2">
    <source>
        <dbReference type="ARBA" id="ARBA00022884"/>
    </source>
</evidence>
<dbReference type="CDD" id="cd02799">
    <property type="entry name" value="tRNA_bind_EMAP-II_like"/>
    <property type="match status" value="1"/>
</dbReference>
<evidence type="ECO:0000256" key="5">
    <source>
        <dbReference type="SAM" id="Coils"/>
    </source>
</evidence>
<keyword evidence="3" id="KW-0648">Protein biosynthesis</keyword>
<dbReference type="Pfam" id="PF01588">
    <property type="entry name" value="tRNA_bind"/>
    <property type="match status" value="1"/>
</dbReference>
<gene>
    <name evidence="9" type="primary">AIMP1</name>
</gene>
<dbReference type="RefSeq" id="XP_008591013.1">
    <property type="nucleotide sequence ID" value="XM_008592791.1"/>
</dbReference>
<dbReference type="PANTHER" id="PTHR11586:SF33">
    <property type="entry name" value="AMINOACYL TRNA SYNTHASE COMPLEX-INTERACTING MULTIFUNCTIONAL PROTEIN 1"/>
    <property type="match status" value="1"/>
</dbReference>
<evidence type="ECO:0000256" key="6">
    <source>
        <dbReference type="SAM" id="MobiDB-lite"/>
    </source>
</evidence>
<dbReference type="GeneID" id="103608343"/>
<proteinExistence type="predicted"/>
<reference evidence="9" key="1">
    <citation type="submission" date="2025-08" db="UniProtKB">
        <authorList>
            <consortium name="RefSeq"/>
        </authorList>
    </citation>
    <scope>IDENTIFICATION</scope>
</reference>
<evidence type="ECO:0000256" key="4">
    <source>
        <dbReference type="PROSITE-ProRule" id="PRU00209"/>
    </source>
</evidence>
<organism evidence="8 9">
    <name type="scientific">Galeopterus variegatus</name>
    <name type="common">Malayan flying lemur</name>
    <name type="synonym">Cynocephalus variegatus</name>
    <dbReference type="NCBI Taxonomy" id="482537"/>
    <lineage>
        <taxon>Eukaryota</taxon>
        <taxon>Metazoa</taxon>
        <taxon>Chordata</taxon>
        <taxon>Craniata</taxon>
        <taxon>Vertebrata</taxon>
        <taxon>Euteleostomi</taxon>
        <taxon>Mammalia</taxon>
        <taxon>Eutheria</taxon>
        <taxon>Euarchontoglires</taxon>
        <taxon>Dermoptera</taxon>
        <taxon>Cynocephalidae</taxon>
        <taxon>Galeopterus</taxon>
    </lineage>
</organism>
<dbReference type="PROSITE" id="PS50886">
    <property type="entry name" value="TRBD"/>
    <property type="match status" value="1"/>
</dbReference>
<sequence>MASHPLNPPGPPVSSSVEGKKTLWIFCRFLAKMATSDAVLKRLEQKGAEADQIIEYLKQQVALLKEKAILQATLREEKKLRVENAKLKKEIEELKQELIQAEVQNGVKQIPFPSSTPLQVNSAVSENVIQSTPITTMSSGVKEQIEGGGEEKKVKEKIEKKGEKKEKKQLSVAGSADSKPIDVSRLDLRIGCIITAKKHPDADSLYVEEVDVGEMAPRTVVSGLVNHVPLEEMQNRMVILLCNLKPAKMRGVLSQAMVMCASSPEKVEILAPPSGSVPGDRIIFDAFPGEPDKELNPKKKIWEQIQPDLYTNDECVATYKGAPFEVKGKGVCRAQTMTNSGIK</sequence>
<evidence type="ECO:0000259" key="7">
    <source>
        <dbReference type="PROSITE" id="PS50886"/>
    </source>
</evidence>
<feature type="coiled-coil region" evidence="5">
    <location>
        <begin position="40"/>
        <end position="104"/>
    </location>
</feature>
<dbReference type="PANTHER" id="PTHR11586">
    <property type="entry name" value="TRNA-AMINOACYLATION COFACTOR ARC1 FAMILY MEMBER"/>
    <property type="match status" value="1"/>
</dbReference>
<feature type="domain" description="TRNA-binding" evidence="7">
    <location>
        <begin position="182"/>
        <end position="283"/>
    </location>
</feature>
<dbReference type="InterPro" id="IPR051270">
    <property type="entry name" value="Tyrosine-tRNA_ligase_regulator"/>
</dbReference>
<dbReference type="SUPFAM" id="SSF50249">
    <property type="entry name" value="Nucleic acid-binding proteins"/>
    <property type="match status" value="1"/>
</dbReference>
<accession>A0ABM0SDS2</accession>
<evidence type="ECO:0000256" key="3">
    <source>
        <dbReference type="ARBA" id="ARBA00022917"/>
    </source>
</evidence>
<dbReference type="Gene3D" id="2.40.50.140">
    <property type="entry name" value="Nucleic acid-binding proteins"/>
    <property type="match status" value="1"/>
</dbReference>
<keyword evidence="2 4" id="KW-0694">RNA-binding</keyword>
<dbReference type="InterPro" id="IPR002547">
    <property type="entry name" value="tRNA-bd_dom"/>
</dbReference>